<dbReference type="InterPro" id="IPR041118">
    <property type="entry name" value="Rx_N"/>
</dbReference>
<dbReference type="Pfam" id="PF18052">
    <property type="entry name" value="Rx_N"/>
    <property type="match status" value="1"/>
</dbReference>
<evidence type="ECO:0000256" key="4">
    <source>
        <dbReference type="ARBA" id="ARBA00022741"/>
    </source>
</evidence>
<evidence type="ECO:0000256" key="2">
    <source>
        <dbReference type="ARBA" id="ARBA00022614"/>
    </source>
</evidence>
<evidence type="ECO:0000313" key="7">
    <source>
        <dbReference type="EMBL" id="RLM65545.1"/>
    </source>
</evidence>
<evidence type="ECO:0000313" key="8">
    <source>
        <dbReference type="Proteomes" id="UP000275267"/>
    </source>
</evidence>
<evidence type="ECO:0000256" key="3">
    <source>
        <dbReference type="ARBA" id="ARBA00022737"/>
    </source>
</evidence>
<dbReference type="EMBL" id="PQIB02000015">
    <property type="protein sequence ID" value="RLM65545.1"/>
    <property type="molecule type" value="Genomic_DNA"/>
</dbReference>
<comment type="caution">
    <text evidence="7">The sequence shown here is derived from an EMBL/GenBank/DDBJ whole genome shotgun (WGS) entry which is preliminary data.</text>
</comment>
<keyword evidence="5" id="KW-0611">Plant defense</keyword>
<dbReference type="OrthoDB" id="676834at2759"/>
<evidence type="ECO:0000256" key="1">
    <source>
        <dbReference type="ARBA" id="ARBA00008894"/>
    </source>
</evidence>
<organism evidence="7 8">
    <name type="scientific">Panicum miliaceum</name>
    <name type="common">Proso millet</name>
    <name type="synonym">Broomcorn millet</name>
    <dbReference type="NCBI Taxonomy" id="4540"/>
    <lineage>
        <taxon>Eukaryota</taxon>
        <taxon>Viridiplantae</taxon>
        <taxon>Streptophyta</taxon>
        <taxon>Embryophyta</taxon>
        <taxon>Tracheophyta</taxon>
        <taxon>Spermatophyta</taxon>
        <taxon>Magnoliopsida</taxon>
        <taxon>Liliopsida</taxon>
        <taxon>Poales</taxon>
        <taxon>Poaceae</taxon>
        <taxon>PACMAD clade</taxon>
        <taxon>Panicoideae</taxon>
        <taxon>Panicodae</taxon>
        <taxon>Paniceae</taxon>
        <taxon>Panicinae</taxon>
        <taxon>Panicum</taxon>
        <taxon>Panicum sect. Panicum</taxon>
    </lineage>
</organism>
<keyword evidence="8" id="KW-1185">Reference proteome</keyword>
<dbReference type="Gene3D" id="1.20.5.4130">
    <property type="match status" value="1"/>
</dbReference>
<evidence type="ECO:0000259" key="6">
    <source>
        <dbReference type="Pfam" id="PF18052"/>
    </source>
</evidence>
<evidence type="ECO:0000256" key="5">
    <source>
        <dbReference type="ARBA" id="ARBA00022821"/>
    </source>
</evidence>
<reference evidence="8" key="1">
    <citation type="journal article" date="2019" name="Nat. Commun.">
        <title>The genome of broomcorn millet.</title>
        <authorList>
            <person name="Zou C."/>
            <person name="Miki D."/>
            <person name="Li D."/>
            <person name="Tang Q."/>
            <person name="Xiao L."/>
            <person name="Rajput S."/>
            <person name="Deng P."/>
            <person name="Jia W."/>
            <person name="Huang R."/>
            <person name="Zhang M."/>
            <person name="Sun Y."/>
            <person name="Hu J."/>
            <person name="Fu X."/>
            <person name="Schnable P.S."/>
            <person name="Li F."/>
            <person name="Zhang H."/>
            <person name="Feng B."/>
            <person name="Zhu X."/>
            <person name="Liu R."/>
            <person name="Schnable J.C."/>
            <person name="Zhu J.-K."/>
            <person name="Zhang H."/>
        </authorList>
    </citation>
    <scope>NUCLEOTIDE SEQUENCE [LARGE SCALE GENOMIC DNA]</scope>
</reference>
<dbReference type="STRING" id="4540.A0A3L6PV56"/>
<dbReference type="GO" id="GO:0000166">
    <property type="term" value="F:nucleotide binding"/>
    <property type="evidence" value="ECO:0007669"/>
    <property type="project" value="UniProtKB-KW"/>
</dbReference>
<accession>A0A3L6PV56</accession>
<keyword evidence="3" id="KW-0677">Repeat</keyword>
<comment type="similarity">
    <text evidence="1">Belongs to the disease resistance NB-LRR family.</text>
</comment>
<dbReference type="AlphaFoldDB" id="A0A3L6PV56"/>
<feature type="domain" description="Disease resistance N-terminal" evidence="6">
    <location>
        <begin position="37"/>
        <end position="118"/>
    </location>
</feature>
<keyword evidence="4" id="KW-0547">Nucleotide-binding</keyword>
<name>A0A3L6PV56_PANMI</name>
<keyword evidence="2" id="KW-0433">Leucine-rich repeat</keyword>
<protein>
    <recommendedName>
        <fullName evidence="6">Disease resistance N-terminal domain-containing protein</fullName>
    </recommendedName>
</protein>
<gene>
    <name evidence="7" type="ORF">C2845_PM16G01270</name>
</gene>
<sequence length="243" mass="26331">MAHTRDTIRAPMTQLHIISELGWVRMQVAISAASWVVGKALAPVTDGLLEAWAASAGLGPNIDALKVELLYVQAMLENAHGREIRGPALKELLYKLRQLAYNAEDVLDELDYFRIQDELEGTYEATDMDARGAIRDATLNVRHTAKAVLKQLGRLCSCSQPATAPGDDSGGTEQGDAKSGAAWCCAWRCNRQMARGNDNQPDEKSGGGVRSTLFALSVNSFHAALLAHLSKQQTPTWMSLALA</sequence>
<dbReference type="GO" id="GO:0006952">
    <property type="term" value="P:defense response"/>
    <property type="evidence" value="ECO:0007669"/>
    <property type="project" value="UniProtKB-KW"/>
</dbReference>
<proteinExistence type="inferred from homology"/>
<dbReference type="Proteomes" id="UP000275267">
    <property type="component" value="Unassembled WGS sequence"/>
</dbReference>